<feature type="compositionally biased region" description="Basic residues" evidence="1">
    <location>
        <begin position="1"/>
        <end position="17"/>
    </location>
</feature>
<evidence type="ECO:0000313" key="2">
    <source>
        <dbReference type="EMBL" id="CAE0196310.1"/>
    </source>
</evidence>
<accession>A0A7S3CJF4</accession>
<reference evidence="2" key="1">
    <citation type="submission" date="2021-01" db="EMBL/GenBank/DDBJ databases">
        <authorList>
            <person name="Corre E."/>
            <person name="Pelletier E."/>
            <person name="Niang G."/>
            <person name="Scheremetjew M."/>
            <person name="Finn R."/>
            <person name="Kale V."/>
            <person name="Holt S."/>
            <person name="Cochrane G."/>
            <person name="Meng A."/>
            <person name="Brown T."/>
            <person name="Cohen L."/>
        </authorList>
    </citation>
    <scope>NUCLEOTIDE SEQUENCE</scope>
    <source>
        <strain evidence="2">RCC1871</strain>
    </source>
</reference>
<protein>
    <submittedName>
        <fullName evidence="2">Uncharacterized protein</fullName>
    </submittedName>
</protein>
<evidence type="ECO:0000256" key="1">
    <source>
        <dbReference type="SAM" id="MobiDB-lite"/>
    </source>
</evidence>
<organism evidence="2">
    <name type="scientific">Chloropicon roscoffensis</name>
    <dbReference type="NCBI Taxonomy" id="1461544"/>
    <lineage>
        <taxon>Eukaryota</taxon>
        <taxon>Viridiplantae</taxon>
        <taxon>Chlorophyta</taxon>
        <taxon>Chloropicophyceae</taxon>
        <taxon>Chloropicales</taxon>
        <taxon>Chloropicaceae</taxon>
        <taxon>Chloropicon</taxon>
    </lineage>
</organism>
<sequence length="270" mass="30637">MKRKWKAGPGPAKRRKGRDGVGSNGDPAVLSDRPWESPDEDHCETPKVAYEHIAPILDCLGRRLGKKRHDLKLYDPFFCEGTAKKHLESLGFAKVHNEKEDFYEKLRLGEIPEHDVLVTNPPFSGKHCEQTVRFAVRSGKPFALLLPSFVQKKKYFSDIFKAPRGRSPPVAFVVPSQAYRFWAPGRADRGIKGVFTQPVAFGKPLECIWFLCLFDHHKKCLKSWRKNDTGKGGACRLFTDAAELPQTFTKKRGNPRQRAKVRKLLAEARG</sequence>
<dbReference type="AlphaFoldDB" id="A0A7S3CJF4"/>
<name>A0A7S3CJF4_9CHLO</name>
<dbReference type="PANTHER" id="PTHR39444:SF3">
    <property type="entry name" value="SITE-SPECIFIC DNA-METHYLTRANSFERASE (ADENINE-SPECIFIC)"/>
    <property type="match status" value="1"/>
</dbReference>
<proteinExistence type="predicted"/>
<dbReference type="EMBL" id="HBHZ01012157">
    <property type="protein sequence ID" value="CAE0196310.1"/>
    <property type="molecule type" value="Transcribed_RNA"/>
</dbReference>
<dbReference type="PANTHER" id="PTHR39444">
    <property type="entry name" value="SITE-SPECIFIC DNA-METHYLTRANSFERASE (ADENINE-SPECIFIC)"/>
    <property type="match status" value="1"/>
</dbReference>
<gene>
    <name evidence="2" type="ORF">CROS1456_LOCUS9407</name>
</gene>
<feature type="region of interest" description="Disordered" evidence="1">
    <location>
        <begin position="1"/>
        <end position="43"/>
    </location>
</feature>